<keyword evidence="1" id="KW-0812">Transmembrane</keyword>
<dbReference type="Pfam" id="PF11374">
    <property type="entry name" value="DUF3176"/>
    <property type="match status" value="1"/>
</dbReference>
<dbReference type="InterPro" id="IPR021514">
    <property type="entry name" value="DUF3176"/>
</dbReference>
<dbReference type="Proteomes" id="UP000781932">
    <property type="component" value="Unassembled WGS sequence"/>
</dbReference>
<protein>
    <submittedName>
        <fullName evidence="2">Uncharacterized protein</fullName>
    </submittedName>
</protein>
<comment type="caution">
    <text evidence="2">The sequence shown here is derived from an EMBL/GenBank/DDBJ whole genome shotgun (WGS) entry which is preliminary data.</text>
</comment>
<dbReference type="PANTHER" id="PTHR35394:SF5">
    <property type="entry name" value="DUF3176 DOMAIN-CONTAINING PROTEIN"/>
    <property type="match status" value="1"/>
</dbReference>
<dbReference type="OrthoDB" id="5242705at2759"/>
<reference evidence="2" key="2">
    <citation type="submission" date="2020-11" db="EMBL/GenBank/DDBJ databases">
        <title>Whole genome sequencing of Colletotrichum sp.</title>
        <authorList>
            <person name="Li H."/>
        </authorList>
    </citation>
    <scope>NUCLEOTIDE SEQUENCE</scope>
    <source>
        <strain evidence="2">CkLH20</strain>
    </source>
</reference>
<accession>A0A9P6LPF1</accession>
<keyword evidence="3" id="KW-1185">Reference proteome</keyword>
<reference evidence="2" key="1">
    <citation type="submission" date="2020-03" db="EMBL/GenBank/DDBJ databases">
        <authorList>
            <person name="He L."/>
        </authorList>
    </citation>
    <scope>NUCLEOTIDE SEQUENCE</scope>
    <source>
        <strain evidence="2">CkLH20</strain>
    </source>
</reference>
<name>A0A9P6LPF1_9PEZI</name>
<evidence type="ECO:0000313" key="3">
    <source>
        <dbReference type="Proteomes" id="UP000781932"/>
    </source>
</evidence>
<dbReference type="AlphaFoldDB" id="A0A9P6LPF1"/>
<dbReference type="PANTHER" id="PTHR35394">
    <property type="entry name" value="DUF3176 DOMAIN-CONTAINING PROTEIN"/>
    <property type="match status" value="1"/>
</dbReference>
<gene>
    <name evidence="2" type="ORF">CkaCkLH20_02290</name>
</gene>
<proteinExistence type="predicted"/>
<dbReference type="RefSeq" id="XP_038749797.1">
    <property type="nucleotide sequence ID" value="XM_038885009.1"/>
</dbReference>
<organism evidence="2 3">
    <name type="scientific">Colletotrichum karsti</name>
    <dbReference type="NCBI Taxonomy" id="1095194"/>
    <lineage>
        <taxon>Eukaryota</taxon>
        <taxon>Fungi</taxon>
        <taxon>Dikarya</taxon>
        <taxon>Ascomycota</taxon>
        <taxon>Pezizomycotina</taxon>
        <taxon>Sordariomycetes</taxon>
        <taxon>Hypocreomycetidae</taxon>
        <taxon>Glomerellales</taxon>
        <taxon>Glomerellaceae</taxon>
        <taxon>Colletotrichum</taxon>
        <taxon>Colletotrichum boninense species complex</taxon>
    </lineage>
</organism>
<keyword evidence="1" id="KW-1133">Transmembrane helix</keyword>
<feature type="transmembrane region" description="Helical" evidence="1">
    <location>
        <begin position="88"/>
        <end position="109"/>
    </location>
</feature>
<feature type="transmembrane region" description="Helical" evidence="1">
    <location>
        <begin position="507"/>
        <end position="527"/>
    </location>
</feature>
<dbReference type="GeneID" id="62158083"/>
<dbReference type="EMBL" id="JAATWM020000005">
    <property type="protein sequence ID" value="KAF9880336.1"/>
    <property type="molecule type" value="Genomic_DNA"/>
</dbReference>
<evidence type="ECO:0000313" key="2">
    <source>
        <dbReference type="EMBL" id="KAF9880336.1"/>
    </source>
</evidence>
<keyword evidence="1" id="KW-0472">Membrane</keyword>
<sequence length="609" mass="67404">MAAIVAILLRQDGRPVQDWPFPITLNSTANTLSTICRGILVSIAAEIICQTKWVWYWSDKTASRRMIDLQHFDSGSRGLVGAVKLAKLVLWHSPATLLSVFIIVFSFGMGPFVQQAIKTVGVNQADPHGRASIPVSTALSSKNGGAFFFTTQDFSDGVSTAKPFGSEDYALDPKVRGVAYAATLGTYKGNAQIVPSCTTGNCSFTGFQSGTPQFTVGKEATHASAGICNICLDVTSLIQSEDDPNGTLHKTSYKLSNGMGLERKDAMKISDGDLSWATAVMSPEVLDVSEMALANVTVLSLTSINDTTKKDDQDRLPSIAVSCSIYTCLRSYSGNVLQGELSETVISTNPVYADPEERKEDPVEFLKPKGPNLTTMRHIRKAAAPDYPSIRAPRQCVYEFDNILANALKIFIHQELFNGECTHGIRILELGGGTDFFPECKGNDWISGFWEAGNATTESIEHRFADFTNTFTNELRMGLMPADNGVSVLVTGEAYQLVSFTSIEKQWLVFPIFMVVLEVFLLGWIIARGWWRRDDEAVWKSNILPLLYYTERFRFRGTTGDDFAAWQRLMTTKEMEDGAEDVKVQFSRRGWRQHDDVSLEQMLPPQRNS</sequence>
<evidence type="ECO:0000256" key="1">
    <source>
        <dbReference type="SAM" id="Phobius"/>
    </source>
</evidence>